<feature type="transmembrane region" description="Helical" evidence="9">
    <location>
        <begin position="44"/>
        <end position="66"/>
    </location>
</feature>
<organism evidence="12 13">
    <name type="scientific">Zhenhengia yiwuensis</name>
    <dbReference type="NCBI Taxonomy" id="2763666"/>
    <lineage>
        <taxon>Bacteria</taxon>
        <taxon>Bacillati</taxon>
        <taxon>Bacillota</taxon>
        <taxon>Clostridia</taxon>
        <taxon>Lachnospirales</taxon>
        <taxon>Lachnospiraceae</taxon>
        <taxon>Zhenhengia</taxon>
    </lineage>
</organism>
<dbReference type="RefSeq" id="WP_249332593.1">
    <property type="nucleotide sequence ID" value="NZ_JACRSY010000011.1"/>
</dbReference>
<dbReference type="InterPro" id="IPR027417">
    <property type="entry name" value="P-loop_NTPase"/>
</dbReference>
<keyword evidence="13" id="KW-1185">Reference proteome</keyword>
<dbReference type="SUPFAM" id="SSF90123">
    <property type="entry name" value="ABC transporter transmembrane region"/>
    <property type="match status" value="1"/>
</dbReference>
<evidence type="ECO:0000313" key="12">
    <source>
        <dbReference type="EMBL" id="MBC8579589.1"/>
    </source>
</evidence>
<dbReference type="EMBL" id="JACRSY010000011">
    <property type="protein sequence ID" value="MBC8579589.1"/>
    <property type="molecule type" value="Genomic_DNA"/>
</dbReference>
<evidence type="ECO:0000256" key="7">
    <source>
        <dbReference type="ARBA" id="ARBA00022989"/>
    </source>
</evidence>
<feature type="transmembrane region" description="Helical" evidence="9">
    <location>
        <begin position="278"/>
        <end position="298"/>
    </location>
</feature>
<feature type="domain" description="ABC transporter" evidence="10">
    <location>
        <begin position="368"/>
        <end position="602"/>
    </location>
</feature>
<dbReference type="AlphaFoldDB" id="A0A926EFX3"/>
<dbReference type="PANTHER" id="PTHR43394:SF1">
    <property type="entry name" value="ATP-BINDING CASSETTE SUB-FAMILY B MEMBER 10, MITOCHONDRIAL"/>
    <property type="match status" value="1"/>
</dbReference>
<dbReference type="GO" id="GO:0005524">
    <property type="term" value="F:ATP binding"/>
    <property type="evidence" value="ECO:0007669"/>
    <property type="project" value="UniProtKB-KW"/>
</dbReference>
<dbReference type="CDD" id="cd03254">
    <property type="entry name" value="ABCC_Glucan_exporter_like"/>
    <property type="match status" value="1"/>
</dbReference>
<feature type="transmembrane region" description="Helical" evidence="9">
    <location>
        <begin position="86"/>
        <end position="113"/>
    </location>
</feature>
<dbReference type="CDD" id="cd18547">
    <property type="entry name" value="ABC_6TM_Tm288_like"/>
    <property type="match status" value="1"/>
</dbReference>
<gene>
    <name evidence="12" type="ORF">H8718_08605</name>
</gene>
<name>A0A926EFX3_9FIRM</name>
<dbReference type="SMART" id="SM00382">
    <property type="entry name" value="AAA"/>
    <property type="match status" value="1"/>
</dbReference>
<dbReference type="Proteomes" id="UP000655830">
    <property type="component" value="Unassembled WGS sequence"/>
</dbReference>
<dbReference type="InterPro" id="IPR003439">
    <property type="entry name" value="ABC_transporter-like_ATP-bd"/>
</dbReference>
<dbReference type="PROSITE" id="PS50929">
    <property type="entry name" value="ABC_TM1F"/>
    <property type="match status" value="1"/>
</dbReference>
<comment type="caution">
    <text evidence="12">The sequence shown here is derived from an EMBL/GenBank/DDBJ whole genome shotgun (WGS) entry which is preliminary data.</text>
</comment>
<reference evidence="12" key="1">
    <citation type="submission" date="2020-08" db="EMBL/GenBank/DDBJ databases">
        <title>Genome public.</title>
        <authorList>
            <person name="Liu C."/>
            <person name="Sun Q."/>
        </authorList>
    </citation>
    <scope>NUCLEOTIDE SEQUENCE</scope>
    <source>
        <strain evidence="12">NSJ-12</strain>
    </source>
</reference>
<dbReference type="Pfam" id="PF00664">
    <property type="entry name" value="ABC_membrane"/>
    <property type="match status" value="1"/>
</dbReference>
<dbReference type="PROSITE" id="PS00211">
    <property type="entry name" value="ABC_TRANSPORTER_1"/>
    <property type="match status" value="1"/>
</dbReference>
<dbReference type="InterPro" id="IPR011527">
    <property type="entry name" value="ABC1_TM_dom"/>
</dbReference>
<evidence type="ECO:0000256" key="4">
    <source>
        <dbReference type="ARBA" id="ARBA00022692"/>
    </source>
</evidence>
<accession>A0A926EFX3</accession>
<evidence type="ECO:0000256" key="8">
    <source>
        <dbReference type="ARBA" id="ARBA00023136"/>
    </source>
</evidence>
<evidence type="ECO:0000313" key="13">
    <source>
        <dbReference type="Proteomes" id="UP000655830"/>
    </source>
</evidence>
<dbReference type="PANTHER" id="PTHR43394">
    <property type="entry name" value="ATP-DEPENDENT PERMEASE MDL1, MITOCHONDRIAL"/>
    <property type="match status" value="1"/>
</dbReference>
<dbReference type="Gene3D" id="3.40.50.300">
    <property type="entry name" value="P-loop containing nucleotide triphosphate hydrolases"/>
    <property type="match status" value="1"/>
</dbReference>
<dbReference type="SUPFAM" id="SSF52540">
    <property type="entry name" value="P-loop containing nucleoside triphosphate hydrolases"/>
    <property type="match status" value="1"/>
</dbReference>
<keyword evidence="8 9" id="KW-0472">Membrane</keyword>
<protein>
    <submittedName>
        <fullName evidence="12">ABC transporter ATP-binding protein</fullName>
    </submittedName>
</protein>
<keyword evidence="2" id="KW-0813">Transport</keyword>
<keyword evidence="5" id="KW-0547">Nucleotide-binding</keyword>
<keyword evidence="7 9" id="KW-1133">Transmembrane helix</keyword>
<evidence type="ECO:0000256" key="6">
    <source>
        <dbReference type="ARBA" id="ARBA00022840"/>
    </source>
</evidence>
<evidence type="ECO:0000259" key="11">
    <source>
        <dbReference type="PROSITE" id="PS50929"/>
    </source>
</evidence>
<dbReference type="InterPro" id="IPR017871">
    <property type="entry name" value="ABC_transporter-like_CS"/>
</dbReference>
<dbReference type="Gene3D" id="1.20.1560.10">
    <property type="entry name" value="ABC transporter type 1, transmembrane domain"/>
    <property type="match status" value="1"/>
</dbReference>
<dbReference type="InterPro" id="IPR039421">
    <property type="entry name" value="Type_1_exporter"/>
</dbReference>
<evidence type="ECO:0000256" key="9">
    <source>
        <dbReference type="SAM" id="Phobius"/>
    </source>
</evidence>
<keyword evidence="6 12" id="KW-0067">ATP-binding</keyword>
<evidence type="ECO:0000256" key="5">
    <source>
        <dbReference type="ARBA" id="ARBA00022741"/>
    </source>
</evidence>
<dbReference type="InterPro" id="IPR036640">
    <property type="entry name" value="ABC1_TM_sf"/>
</dbReference>
<sequence length="605" mass="67199">MSQRGFVGELAAGKNIKGQKASNRAINKKATLLRLTLYLMQYKWLLLVAFILTVGSNLLALIGPMLSGYAVDAIVGVGKVQFEKVFYYAAWMVAFYLVSSLLSYWLSILMITISKKVVKRMRKDVFDKLLKLPVGYFDTRQTGDIISRITYDIDTINGSLSSDLIQIVTTLITVTGALSMMLVISKSLVLVFCFTVPLSIGITKFITTKTRPLFRDRSAKLGLLNGFTEEMVSGQKTLKAYTQEENVLAKFRKKNEEAVDAYYRAEYYGAMTGPCVNFINNLSLSLISVFGAMLFLAGKMTIGNISSFILYSRKFSGPINEAANIVSELQSSLAAAERIFSLLDEMNEIEDGEQAIVLGSKEQVQGKVELSHVQFGYEEGRTIIHDLSLKVEPGKLIAIVGPTGAGKTTLINLLMRFYDIQSGNILVDDHPSKDLTRESLRKSFAMVLQETWLFHGTIYDNLAYGKEGATREEVIAAAKAVKIHSFIQRLPQGYDTVISDEGSNISKGQKQLLTIARAMLLEAPMLILDEATSNVDTRTELQIGQAMRKLMENKTCFVIAHRLSTIQNADTILVVKDGEVVEQGTHESLMEQRGFYCSLYEAQFA</sequence>
<evidence type="ECO:0000256" key="1">
    <source>
        <dbReference type="ARBA" id="ARBA00004651"/>
    </source>
</evidence>
<dbReference type="GO" id="GO:0015421">
    <property type="term" value="F:ABC-type oligopeptide transporter activity"/>
    <property type="evidence" value="ECO:0007669"/>
    <property type="project" value="TreeGrafter"/>
</dbReference>
<feature type="transmembrane region" description="Helical" evidence="9">
    <location>
        <begin position="188"/>
        <end position="207"/>
    </location>
</feature>
<dbReference type="GO" id="GO:0016887">
    <property type="term" value="F:ATP hydrolysis activity"/>
    <property type="evidence" value="ECO:0007669"/>
    <property type="project" value="InterPro"/>
</dbReference>
<keyword evidence="4 9" id="KW-0812">Transmembrane</keyword>
<dbReference type="GO" id="GO:0005886">
    <property type="term" value="C:plasma membrane"/>
    <property type="evidence" value="ECO:0007669"/>
    <property type="project" value="UniProtKB-SubCell"/>
</dbReference>
<dbReference type="PROSITE" id="PS50893">
    <property type="entry name" value="ABC_TRANSPORTER_2"/>
    <property type="match status" value="1"/>
</dbReference>
<dbReference type="Pfam" id="PF00005">
    <property type="entry name" value="ABC_tran"/>
    <property type="match status" value="1"/>
</dbReference>
<evidence type="ECO:0000256" key="2">
    <source>
        <dbReference type="ARBA" id="ARBA00022448"/>
    </source>
</evidence>
<keyword evidence="3" id="KW-1003">Cell membrane</keyword>
<dbReference type="FunFam" id="1.20.1560.10:FF:000011">
    <property type="entry name" value="Multidrug ABC transporter ATP-binding protein"/>
    <property type="match status" value="1"/>
</dbReference>
<comment type="subcellular location">
    <subcellularLocation>
        <location evidence="1">Cell membrane</location>
        <topology evidence="1">Multi-pass membrane protein</topology>
    </subcellularLocation>
</comment>
<feature type="domain" description="ABC transmembrane type-1" evidence="11">
    <location>
        <begin position="47"/>
        <end position="331"/>
    </location>
</feature>
<evidence type="ECO:0000259" key="10">
    <source>
        <dbReference type="PROSITE" id="PS50893"/>
    </source>
</evidence>
<proteinExistence type="predicted"/>
<dbReference type="FunFam" id="3.40.50.300:FF:000287">
    <property type="entry name" value="Multidrug ABC transporter ATP-binding protein"/>
    <property type="match status" value="1"/>
</dbReference>
<evidence type="ECO:0000256" key="3">
    <source>
        <dbReference type="ARBA" id="ARBA00022475"/>
    </source>
</evidence>
<dbReference type="InterPro" id="IPR003593">
    <property type="entry name" value="AAA+_ATPase"/>
</dbReference>
<feature type="transmembrane region" description="Helical" evidence="9">
    <location>
        <begin position="164"/>
        <end position="182"/>
    </location>
</feature>